<evidence type="ECO:0000313" key="1">
    <source>
        <dbReference type="EMBL" id="GAA3935769.1"/>
    </source>
</evidence>
<comment type="caution">
    <text evidence="1">The sequence shown here is derived from an EMBL/GenBank/DDBJ whole genome shotgun (WGS) entry which is preliminary data.</text>
</comment>
<reference evidence="2" key="1">
    <citation type="journal article" date="2019" name="Int. J. Syst. Evol. Microbiol.">
        <title>The Global Catalogue of Microorganisms (GCM) 10K type strain sequencing project: providing services to taxonomists for standard genome sequencing and annotation.</title>
        <authorList>
            <consortium name="The Broad Institute Genomics Platform"/>
            <consortium name="The Broad Institute Genome Sequencing Center for Infectious Disease"/>
            <person name="Wu L."/>
            <person name="Ma J."/>
        </authorList>
    </citation>
    <scope>NUCLEOTIDE SEQUENCE [LARGE SCALE GENOMIC DNA]</scope>
    <source>
        <strain evidence="2">JCM 17214</strain>
    </source>
</reference>
<evidence type="ECO:0000313" key="2">
    <source>
        <dbReference type="Proteomes" id="UP001499909"/>
    </source>
</evidence>
<name>A0ABP7N3X2_9BACT</name>
<accession>A0ABP7N3X2</accession>
<gene>
    <name evidence="1" type="ORF">GCM10022406_20120</name>
</gene>
<dbReference type="RefSeq" id="WP_345113095.1">
    <property type="nucleotide sequence ID" value="NZ_BAABDH010000036.1"/>
</dbReference>
<keyword evidence="2" id="KW-1185">Reference proteome</keyword>
<protein>
    <submittedName>
        <fullName evidence="1">Uncharacterized protein</fullName>
    </submittedName>
</protein>
<dbReference type="Proteomes" id="UP001499909">
    <property type="component" value="Unassembled WGS sequence"/>
</dbReference>
<dbReference type="EMBL" id="BAABDH010000036">
    <property type="protein sequence ID" value="GAA3935769.1"/>
    <property type="molecule type" value="Genomic_DNA"/>
</dbReference>
<proteinExistence type="predicted"/>
<organism evidence="1 2">
    <name type="scientific">Hymenobacter algoricola</name>
    <dbReference type="NCBI Taxonomy" id="486267"/>
    <lineage>
        <taxon>Bacteria</taxon>
        <taxon>Pseudomonadati</taxon>
        <taxon>Bacteroidota</taxon>
        <taxon>Cytophagia</taxon>
        <taxon>Cytophagales</taxon>
        <taxon>Hymenobacteraceae</taxon>
        <taxon>Hymenobacter</taxon>
    </lineage>
</organism>
<sequence>MEYSLNLLTTVADCDTLLAKAASDQRVLQHRSDNYDYAREASGETATEIQASLASLDAEISSLNTIIPTLAAGTRARKRNEVELRDAIHARAGLLDRQAARGPVALLSRERDVAETDAQIAEITNFIAVITARRAAL</sequence>